<sequence length="148" mass="16927">MEGGFLVNDNDKPKVNEKTFHYDVSNRMKKDMDNAFIRLLGKDDSFEFTFGTKQGTIVDGVKKNSRPGYNSDLCLRVDIQGSFTETVAGKKMEIANIQIQLNQKTRPSTIAQVHFQCGVKIPGDVIKRAFEKSWTEKKIIYVYRNVKK</sequence>
<dbReference type="InParanoid" id="K1R4U9"/>
<proteinExistence type="predicted"/>
<reference evidence="1" key="1">
    <citation type="journal article" date="2012" name="Nature">
        <title>The oyster genome reveals stress adaptation and complexity of shell formation.</title>
        <authorList>
            <person name="Zhang G."/>
            <person name="Fang X."/>
            <person name="Guo X."/>
            <person name="Li L."/>
            <person name="Luo R."/>
            <person name="Xu F."/>
            <person name="Yang P."/>
            <person name="Zhang L."/>
            <person name="Wang X."/>
            <person name="Qi H."/>
            <person name="Xiong Z."/>
            <person name="Que H."/>
            <person name="Xie Y."/>
            <person name="Holland P.W."/>
            <person name="Paps J."/>
            <person name="Zhu Y."/>
            <person name="Wu F."/>
            <person name="Chen Y."/>
            <person name="Wang J."/>
            <person name="Peng C."/>
            <person name="Meng J."/>
            <person name="Yang L."/>
            <person name="Liu J."/>
            <person name="Wen B."/>
            <person name="Zhang N."/>
            <person name="Huang Z."/>
            <person name="Zhu Q."/>
            <person name="Feng Y."/>
            <person name="Mount A."/>
            <person name="Hedgecock D."/>
            <person name="Xu Z."/>
            <person name="Liu Y."/>
            <person name="Domazet-Loso T."/>
            <person name="Du Y."/>
            <person name="Sun X."/>
            <person name="Zhang S."/>
            <person name="Liu B."/>
            <person name="Cheng P."/>
            <person name="Jiang X."/>
            <person name="Li J."/>
            <person name="Fan D."/>
            <person name="Wang W."/>
            <person name="Fu W."/>
            <person name="Wang T."/>
            <person name="Wang B."/>
            <person name="Zhang J."/>
            <person name="Peng Z."/>
            <person name="Li Y."/>
            <person name="Li N."/>
            <person name="Wang J."/>
            <person name="Chen M."/>
            <person name="He Y."/>
            <person name="Tan F."/>
            <person name="Song X."/>
            <person name="Zheng Q."/>
            <person name="Huang R."/>
            <person name="Yang H."/>
            <person name="Du X."/>
            <person name="Chen L."/>
            <person name="Yang M."/>
            <person name="Gaffney P.M."/>
            <person name="Wang S."/>
            <person name="Luo L."/>
            <person name="She Z."/>
            <person name="Ming Y."/>
            <person name="Huang W."/>
            <person name="Zhang S."/>
            <person name="Huang B."/>
            <person name="Zhang Y."/>
            <person name="Qu T."/>
            <person name="Ni P."/>
            <person name="Miao G."/>
            <person name="Wang J."/>
            <person name="Wang Q."/>
            <person name="Steinberg C.E."/>
            <person name="Wang H."/>
            <person name="Li N."/>
            <person name="Qian L."/>
            <person name="Zhang G."/>
            <person name="Li Y."/>
            <person name="Yang H."/>
            <person name="Liu X."/>
            <person name="Wang J."/>
            <person name="Yin Y."/>
            <person name="Wang J."/>
        </authorList>
    </citation>
    <scope>NUCLEOTIDE SEQUENCE [LARGE SCALE GENOMIC DNA]</scope>
    <source>
        <strain evidence="1">05x7-T-G4-1.051#20</strain>
    </source>
</reference>
<dbReference type="EMBL" id="JH817779">
    <property type="protein sequence ID" value="EKC38534.1"/>
    <property type="molecule type" value="Genomic_DNA"/>
</dbReference>
<dbReference type="AlphaFoldDB" id="K1R4U9"/>
<accession>K1R4U9</accession>
<organism evidence="1">
    <name type="scientific">Magallana gigas</name>
    <name type="common">Pacific oyster</name>
    <name type="synonym">Crassostrea gigas</name>
    <dbReference type="NCBI Taxonomy" id="29159"/>
    <lineage>
        <taxon>Eukaryota</taxon>
        <taxon>Metazoa</taxon>
        <taxon>Spiralia</taxon>
        <taxon>Lophotrochozoa</taxon>
        <taxon>Mollusca</taxon>
        <taxon>Bivalvia</taxon>
        <taxon>Autobranchia</taxon>
        <taxon>Pteriomorphia</taxon>
        <taxon>Ostreida</taxon>
        <taxon>Ostreoidea</taxon>
        <taxon>Ostreidae</taxon>
        <taxon>Magallana</taxon>
    </lineage>
</organism>
<protein>
    <submittedName>
        <fullName evidence="1">Uncharacterized protein</fullName>
    </submittedName>
</protein>
<evidence type="ECO:0000313" key="1">
    <source>
        <dbReference type="EMBL" id="EKC38534.1"/>
    </source>
</evidence>
<gene>
    <name evidence="1" type="ORF">CGI_10017091</name>
</gene>
<name>K1R4U9_MAGGI</name>
<dbReference type="HOGENOM" id="CLU_1760563_0_0_1"/>